<evidence type="ECO:0000313" key="1">
    <source>
        <dbReference type="EMBL" id="KAK8718551.1"/>
    </source>
</evidence>
<accession>A0AAW0VQ34</accession>
<organism evidence="1 2">
    <name type="scientific">Cherax quadricarinatus</name>
    <name type="common">Australian red claw crayfish</name>
    <dbReference type="NCBI Taxonomy" id="27406"/>
    <lineage>
        <taxon>Eukaryota</taxon>
        <taxon>Metazoa</taxon>
        <taxon>Ecdysozoa</taxon>
        <taxon>Arthropoda</taxon>
        <taxon>Crustacea</taxon>
        <taxon>Multicrustacea</taxon>
        <taxon>Malacostraca</taxon>
        <taxon>Eumalacostraca</taxon>
        <taxon>Eucarida</taxon>
        <taxon>Decapoda</taxon>
        <taxon>Pleocyemata</taxon>
        <taxon>Astacidea</taxon>
        <taxon>Parastacoidea</taxon>
        <taxon>Parastacidae</taxon>
        <taxon>Cherax</taxon>
    </lineage>
</organism>
<evidence type="ECO:0000313" key="2">
    <source>
        <dbReference type="Proteomes" id="UP001445076"/>
    </source>
</evidence>
<proteinExistence type="predicted"/>
<dbReference type="EMBL" id="JARKIK010005446">
    <property type="protein sequence ID" value="KAK8718551.1"/>
    <property type="molecule type" value="Genomic_DNA"/>
</dbReference>
<dbReference type="Proteomes" id="UP001445076">
    <property type="component" value="Unassembled WGS sequence"/>
</dbReference>
<reference evidence="1 2" key="1">
    <citation type="journal article" date="2024" name="BMC Genomics">
        <title>Genome assembly of redclaw crayfish (Cherax quadricarinatus) provides insights into its immune adaptation and hypoxia tolerance.</title>
        <authorList>
            <person name="Liu Z."/>
            <person name="Zheng J."/>
            <person name="Li H."/>
            <person name="Fang K."/>
            <person name="Wang S."/>
            <person name="He J."/>
            <person name="Zhou D."/>
            <person name="Weng S."/>
            <person name="Chi M."/>
            <person name="Gu Z."/>
            <person name="He J."/>
            <person name="Li F."/>
            <person name="Wang M."/>
        </authorList>
    </citation>
    <scope>NUCLEOTIDE SEQUENCE [LARGE SCALE GENOMIC DNA]</scope>
    <source>
        <strain evidence="1">ZL_2023a</strain>
    </source>
</reference>
<keyword evidence="2" id="KW-1185">Reference proteome</keyword>
<name>A0AAW0VQ34_CHEQU</name>
<comment type="caution">
    <text evidence="1">The sequence shown here is derived from an EMBL/GenBank/DDBJ whole genome shotgun (WGS) entry which is preliminary data.</text>
</comment>
<dbReference type="AlphaFoldDB" id="A0AAW0VQ34"/>
<feature type="non-terminal residue" evidence="1">
    <location>
        <position position="1"/>
    </location>
</feature>
<gene>
    <name evidence="1" type="ORF">OTU49_014658</name>
</gene>
<sequence length="246" mass="27651">AVLLIRGGRREFQGLLVISNKKLYILEIIAQEDDNPQTWLELHSSYNLPDVATIYSLYQRQGLALSVSETVLLISLADSHRANCFFNFFSEVLDECGIAPGIEECTPCQEEALTQNIHEAIKSSGKASVPSIFAIVSLLLDGGCSESQFLAINETDLVLFHADLEWYLPPKPEPRLNLNLSQKISDITAIARRRCTARATLFSSLWMKLQEKRHLGIFTLLLLWPLATLFKPYELLGINSSVLIFR</sequence>
<protein>
    <submittedName>
        <fullName evidence="1">Uncharacterized protein</fullName>
    </submittedName>
</protein>